<dbReference type="EMBL" id="BPTT01000001">
    <property type="protein sequence ID" value="GJG31921.1"/>
    <property type="molecule type" value="Genomic_DNA"/>
</dbReference>
<dbReference type="Gene3D" id="1.10.4040.10">
    <property type="entry name" value="Penicillinase repressor domain"/>
    <property type="match status" value="1"/>
</dbReference>
<dbReference type="GO" id="GO:0045892">
    <property type="term" value="P:negative regulation of DNA-templated transcription"/>
    <property type="evidence" value="ECO:0007669"/>
    <property type="project" value="InterPro"/>
</dbReference>
<dbReference type="Gene3D" id="1.10.10.10">
    <property type="entry name" value="Winged helix-like DNA-binding domain superfamily/Winged helix DNA-binding domain"/>
    <property type="match status" value="1"/>
</dbReference>
<dbReference type="AlphaFoldDB" id="A0AA37I4T0"/>
<dbReference type="GO" id="GO:0003677">
    <property type="term" value="F:DNA binding"/>
    <property type="evidence" value="ECO:0007669"/>
    <property type="project" value="UniProtKB-KW"/>
</dbReference>
<evidence type="ECO:0000256" key="1">
    <source>
        <dbReference type="ARBA" id="ARBA00011046"/>
    </source>
</evidence>
<evidence type="ECO:0000256" key="2">
    <source>
        <dbReference type="ARBA" id="ARBA00023015"/>
    </source>
</evidence>
<dbReference type="OMA" id="EYANFAT"/>
<evidence type="ECO:0000313" key="6">
    <source>
        <dbReference type="Proteomes" id="UP000887097"/>
    </source>
</evidence>
<dbReference type="InterPro" id="IPR005650">
    <property type="entry name" value="BlaI_family"/>
</dbReference>
<dbReference type="RefSeq" id="WP_013063443.1">
    <property type="nucleotide sequence ID" value="NZ_BPTT01000001.1"/>
</dbReference>
<keyword evidence="4" id="KW-0804">Transcription</keyword>
<name>A0AA37I4T0_XYLRU</name>
<comment type="caution">
    <text evidence="5">The sequence shown here is derived from an EMBL/GenBank/DDBJ whole genome shotgun (WGS) entry which is preliminary data.</text>
</comment>
<keyword evidence="2" id="KW-0805">Transcription regulation</keyword>
<dbReference type="Proteomes" id="UP000887097">
    <property type="component" value="Unassembled WGS sequence"/>
</dbReference>
<sequence length="124" mass="14188">MKEKKQLTKAETQVMNILWSLPESKGYSAEIMEKFPEPKPALTTLLTFLKILKEKGFVSSEKIGKAQLFSTTISKEDYTRAYMKEVKNTFFGGSFASLVSFFAKDEQLSDDEVSEIMEIIKNRK</sequence>
<dbReference type="Pfam" id="PF03965">
    <property type="entry name" value="Penicillinase_R"/>
    <property type="match status" value="1"/>
</dbReference>
<gene>
    <name evidence="5" type="ORF">PRMUPPPA20_00300</name>
</gene>
<dbReference type="PIRSF" id="PIRSF019455">
    <property type="entry name" value="CopR_AtkY"/>
    <property type="match status" value="1"/>
</dbReference>
<dbReference type="InterPro" id="IPR036388">
    <property type="entry name" value="WH-like_DNA-bd_sf"/>
</dbReference>
<evidence type="ECO:0000256" key="4">
    <source>
        <dbReference type="ARBA" id="ARBA00023163"/>
    </source>
</evidence>
<dbReference type="GeneID" id="31501992"/>
<protein>
    <submittedName>
        <fullName evidence="5">Transcriptional regulator</fullName>
    </submittedName>
</protein>
<reference evidence="5" key="1">
    <citation type="submission" date="2021-08" db="EMBL/GenBank/DDBJ databases">
        <title>Prevotella lacticifex sp. nov., isolated from rumen of cow.</title>
        <authorList>
            <person name="Shinkai T."/>
            <person name="Ikeyama N."/>
            <person name="Kumagai M."/>
            <person name="Ohmori H."/>
            <person name="Sakamoto M."/>
            <person name="Ohkuma M."/>
            <person name="Mitsumori M."/>
        </authorList>
    </citation>
    <scope>NUCLEOTIDE SEQUENCE</scope>
    <source>
        <strain evidence="5">JCM 8259</strain>
    </source>
</reference>
<evidence type="ECO:0000313" key="5">
    <source>
        <dbReference type="EMBL" id="GJG31921.1"/>
    </source>
</evidence>
<dbReference type="SUPFAM" id="SSF46785">
    <property type="entry name" value="Winged helix' DNA-binding domain"/>
    <property type="match status" value="1"/>
</dbReference>
<proteinExistence type="inferred from homology"/>
<organism evidence="5 6">
    <name type="scientific">Xylanibacter ruminicola</name>
    <name type="common">Prevotella ruminicola</name>
    <dbReference type="NCBI Taxonomy" id="839"/>
    <lineage>
        <taxon>Bacteria</taxon>
        <taxon>Pseudomonadati</taxon>
        <taxon>Bacteroidota</taxon>
        <taxon>Bacteroidia</taxon>
        <taxon>Bacteroidales</taxon>
        <taxon>Prevotellaceae</taxon>
        <taxon>Xylanibacter</taxon>
    </lineage>
</organism>
<dbReference type="InterPro" id="IPR036390">
    <property type="entry name" value="WH_DNA-bd_sf"/>
</dbReference>
<keyword evidence="3" id="KW-0238">DNA-binding</keyword>
<comment type="similarity">
    <text evidence="1">Belongs to the BlaI transcriptional regulatory family.</text>
</comment>
<accession>A0AA37I4T0</accession>
<evidence type="ECO:0000256" key="3">
    <source>
        <dbReference type="ARBA" id="ARBA00023125"/>
    </source>
</evidence>